<evidence type="ECO:0000313" key="1">
    <source>
        <dbReference type="EMBL" id="CRL02172.1"/>
    </source>
</evidence>
<dbReference type="AlphaFoldDB" id="A0A1J1IRJ0"/>
<proteinExistence type="predicted"/>
<evidence type="ECO:0000313" key="2">
    <source>
        <dbReference type="Proteomes" id="UP000183832"/>
    </source>
</evidence>
<sequence length="92" mass="10710">MLPFPKQAFFLIKSPLVELLSLPRSYRGQILDDVFNWVASGREEHTRIASIEVFSFSFMSVRGECIDNCQLKLLYQKIRFCHEKAPKSNDEV</sequence>
<accession>A0A1J1IRJ0</accession>
<dbReference type="Proteomes" id="UP000183832">
    <property type="component" value="Unassembled WGS sequence"/>
</dbReference>
<organism evidence="1 2">
    <name type="scientific">Clunio marinus</name>
    <dbReference type="NCBI Taxonomy" id="568069"/>
    <lineage>
        <taxon>Eukaryota</taxon>
        <taxon>Metazoa</taxon>
        <taxon>Ecdysozoa</taxon>
        <taxon>Arthropoda</taxon>
        <taxon>Hexapoda</taxon>
        <taxon>Insecta</taxon>
        <taxon>Pterygota</taxon>
        <taxon>Neoptera</taxon>
        <taxon>Endopterygota</taxon>
        <taxon>Diptera</taxon>
        <taxon>Nematocera</taxon>
        <taxon>Chironomoidea</taxon>
        <taxon>Chironomidae</taxon>
        <taxon>Clunio</taxon>
    </lineage>
</organism>
<gene>
    <name evidence="1" type="ORF">CLUMA_CG015494</name>
</gene>
<name>A0A1J1IRJ0_9DIPT</name>
<reference evidence="1 2" key="1">
    <citation type="submission" date="2015-04" db="EMBL/GenBank/DDBJ databases">
        <authorList>
            <person name="Syromyatnikov M.Y."/>
            <person name="Popov V.N."/>
        </authorList>
    </citation>
    <scope>NUCLEOTIDE SEQUENCE [LARGE SCALE GENOMIC DNA]</scope>
</reference>
<protein>
    <submittedName>
        <fullName evidence="1">CLUMA_CG015494, isoform A</fullName>
    </submittedName>
</protein>
<dbReference type="EMBL" id="CVRI01000057">
    <property type="protein sequence ID" value="CRL02172.1"/>
    <property type="molecule type" value="Genomic_DNA"/>
</dbReference>
<keyword evidence="2" id="KW-1185">Reference proteome</keyword>